<dbReference type="OrthoDB" id="2199073at2"/>
<dbReference type="InterPro" id="IPR041295">
    <property type="entry name" value="MapZ_EC1"/>
</dbReference>
<dbReference type="EMBL" id="AJDQ01000008">
    <property type="protein sequence ID" value="EOI55395.1"/>
    <property type="molecule type" value="Genomic_DNA"/>
</dbReference>
<dbReference type="Proteomes" id="UP000014160">
    <property type="component" value="Unassembled WGS sequence"/>
</dbReference>
<organism evidence="4 6">
    <name type="scientific">Enterococcus gilvus ATCC BAA-350</name>
    <dbReference type="NCBI Taxonomy" id="1158614"/>
    <lineage>
        <taxon>Bacteria</taxon>
        <taxon>Bacillati</taxon>
        <taxon>Bacillota</taxon>
        <taxon>Bacilli</taxon>
        <taxon>Lactobacillales</taxon>
        <taxon>Enterococcaceae</taxon>
        <taxon>Enterococcus</taxon>
    </lineage>
</organism>
<dbReference type="HOGENOM" id="CLU_023782_0_0_9"/>
<feature type="region of interest" description="Disordered" evidence="1">
    <location>
        <begin position="57"/>
        <end position="219"/>
    </location>
</feature>
<gene>
    <name evidence="5" type="ORF">I592_01363</name>
    <name evidence="4" type="ORF">UKC_02603</name>
</gene>
<proteinExistence type="predicted"/>
<dbReference type="AlphaFoldDB" id="R2VCI3"/>
<reference evidence="5 7" key="2">
    <citation type="submission" date="2013-03" db="EMBL/GenBank/DDBJ databases">
        <title>The Genome Sequence of Enterococcus gilvus ATCC BAA-350 (PacBio/Illumina hybrid assembly).</title>
        <authorList>
            <consortium name="The Broad Institute Genomics Platform"/>
            <consortium name="The Broad Institute Genome Sequencing Center for Infectious Disease"/>
            <person name="Earl A."/>
            <person name="Russ C."/>
            <person name="Gilmore M."/>
            <person name="Surin D."/>
            <person name="Walker B."/>
            <person name="Young S."/>
            <person name="Zeng Q."/>
            <person name="Gargeya S."/>
            <person name="Fitzgerald M."/>
            <person name="Haas B."/>
            <person name="Abouelleil A."/>
            <person name="Allen A.W."/>
            <person name="Alvarado L."/>
            <person name="Arachchi H.M."/>
            <person name="Berlin A.M."/>
            <person name="Chapman S.B."/>
            <person name="Gainer-Dewar J."/>
            <person name="Goldberg J."/>
            <person name="Griggs A."/>
            <person name="Gujja S."/>
            <person name="Hansen M."/>
            <person name="Howarth C."/>
            <person name="Imamovic A."/>
            <person name="Ireland A."/>
            <person name="Larimer J."/>
            <person name="McCowan C."/>
            <person name="Murphy C."/>
            <person name="Pearson M."/>
            <person name="Poon T.W."/>
            <person name="Priest M."/>
            <person name="Roberts A."/>
            <person name="Saif S."/>
            <person name="Shea T."/>
            <person name="Sisk P."/>
            <person name="Sykes S."/>
            <person name="Wortman J."/>
            <person name="Nusbaum C."/>
            <person name="Birren B."/>
        </authorList>
    </citation>
    <scope>NUCLEOTIDE SEQUENCE [LARGE SCALE GENOMIC DNA]</scope>
    <source>
        <strain evidence="5 7">ATCC BAA-350</strain>
    </source>
</reference>
<evidence type="ECO:0000313" key="7">
    <source>
        <dbReference type="Proteomes" id="UP000014160"/>
    </source>
</evidence>
<feature type="compositionally biased region" description="Acidic residues" evidence="1">
    <location>
        <begin position="97"/>
        <end position="119"/>
    </location>
</feature>
<feature type="region of interest" description="Disordered" evidence="1">
    <location>
        <begin position="442"/>
        <end position="483"/>
    </location>
</feature>
<feature type="compositionally biased region" description="Low complexity" evidence="1">
    <location>
        <begin position="465"/>
        <end position="479"/>
    </location>
</feature>
<dbReference type="eggNOG" id="ENOG5032TWV">
    <property type="taxonomic scope" value="Bacteria"/>
</dbReference>
<feature type="compositionally biased region" description="Acidic residues" evidence="1">
    <location>
        <begin position="164"/>
        <end position="174"/>
    </location>
</feature>
<dbReference type="Pfam" id="PF18708">
    <property type="entry name" value="MapZ_C2"/>
    <property type="match status" value="1"/>
</dbReference>
<sequence length="566" mass="62556">MQKCPNCGHEPVDGCTTCPKCGFSLQLNDQLNTENITDKNDTIEWSELADMPIESVQKMFKDNEEKMKEEHSKETEETPELNPILAQYIREHKDSLEEQDESNNEMTEDTVVDNEENTDETQLSNEETEEAPSESSLSPDPIPEYAESEEDAEEVEAMPLTEDASIEESSEAIEEERTIEPETDSDKHSTIPVESTEAGNGGNIPPEAPRSTGDPQKKGGKKRYITLAAIVVLGVGGGYYYQHEKKVEAQQIATVKKENKALDSIEASIAGYYTNEKQTFIAADKLDLNTSKIDEELAGYKDNKRYDKLKKEYNELVEKQKAEKSVNQLFTEAAINGDKVTDKPLLKSAEPVTLTVDTGDQEFDQLMNQAINNAKDQYTKIEAAKKATDGLLKDGNVIDSVNRDQYNSANEAVKVVANQSLVQTQKDELAKVDQTLKEKEKKAAEEKAAAEKAAQEKAEQEKAAQEAQNSNSSSASNQAGDTSSDAYAWAPGVKEKVIQTCISRGYIVDGGYSLEPVKVENGEGYYNLYATSNRASLTKGYSNSDLPMYLVTINCKTGWFKGNGPN</sequence>
<keyword evidence="7" id="KW-1185">Reference proteome</keyword>
<feature type="compositionally biased region" description="Acidic residues" evidence="1">
    <location>
        <begin position="146"/>
        <end position="156"/>
    </location>
</feature>
<evidence type="ECO:0000259" key="3">
    <source>
        <dbReference type="Pfam" id="PF18708"/>
    </source>
</evidence>
<dbReference type="EMBL" id="ASWH01000001">
    <property type="protein sequence ID" value="EOW82062.1"/>
    <property type="molecule type" value="Genomic_DNA"/>
</dbReference>
<name>R2VCI3_9ENTE</name>
<dbReference type="PATRIC" id="fig|1158614.3.peg.2595"/>
<evidence type="ECO:0000313" key="5">
    <source>
        <dbReference type="EMBL" id="EOW82062.1"/>
    </source>
</evidence>
<dbReference type="InterPro" id="IPR040532">
    <property type="entry name" value="MapZ_C2"/>
</dbReference>
<evidence type="ECO:0000313" key="6">
    <source>
        <dbReference type="Proteomes" id="UP000013750"/>
    </source>
</evidence>
<feature type="domain" description="MapZ extracellular" evidence="2">
    <location>
        <begin position="248"/>
        <end position="372"/>
    </location>
</feature>
<feature type="compositionally biased region" description="Basic and acidic residues" evidence="1">
    <location>
        <begin position="59"/>
        <end position="76"/>
    </location>
</feature>
<evidence type="ECO:0000313" key="4">
    <source>
        <dbReference type="EMBL" id="EOI55395.1"/>
    </source>
</evidence>
<feature type="compositionally biased region" description="Basic and acidic residues" evidence="1">
    <location>
        <begin position="175"/>
        <end position="189"/>
    </location>
</feature>
<feature type="compositionally biased region" description="Basic and acidic residues" evidence="1">
    <location>
        <begin position="442"/>
        <end position="464"/>
    </location>
</feature>
<dbReference type="Proteomes" id="UP000013750">
    <property type="component" value="Unassembled WGS sequence"/>
</dbReference>
<protein>
    <submittedName>
        <fullName evidence="4">Uncharacterized protein</fullName>
    </submittedName>
</protein>
<feature type="domain" description="MapZ extracellular C-terminal" evidence="3">
    <location>
        <begin position="474"/>
        <end position="563"/>
    </location>
</feature>
<evidence type="ECO:0000259" key="2">
    <source>
        <dbReference type="Pfam" id="PF18041"/>
    </source>
</evidence>
<dbReference type="RefSeq" id="WP_010780976.1">
    <property type="nucleotide sequence ID" value="NZ_ASWH01000001.1"/>
</dbReference>
<reference evidence="4 6" key="1">
    <citation type="submission" date="2013-02" db="EMBL/GenBank/DDBJ databases">
        <title>The Genome Sequence of Enterococcus gilvus ATCC BAA-350.</title>
        <authorList>
            <consortium name="The Broad Institute Genome Sequencing Platform"/>
            <consortium name="The Broad Institute Genome Sequencing Center for Infectious Disease"/>
            <person name="Earl A.M."/>
            <person name="Gilmore M.S."/>
            <person name="Lebreton F."/>
            <person name="Walker B."/>
            <person name="Young S.K."/>
            <person name="Zeng Q."/>
            <person name="Gargeya S."/>
            <person name="Fitzgerald M."/>
            <person name="Haas B."/>
            <person name="Abouelleil A."/>
            <person name="Alvarado L."/>
            <person name="Arachchi H.M."/>
            <person name="Berlin A.M."/>
            <person name="Chapman S.B."/>
            <person name="Dewar J."/>
            <person name="Goldberg J."/>
            <person name="Griggs A."/>
            <person name="Gujja S."/>
            <person name="Hansen M."/>
            <person name="Howarth C."/>
            <person name="Imamovic A."/>
            <person name="Larimer J."/>
            <person name="McCowan C."/>
            <person name="Murphy C."/>
            <person name="Neiman D."/>
            <person name="Pearson M."/>
            <person name="Priest M."/>
            <person name="Roberts A."/>
            <person name="Saif S."/>
            <person name="Shea T."/>
            <person name="Sisk P."/>
            <person name="Sykes S."/>
            <person name="Wortman J."/>
            <person name="Nusbaum C."/>
            <person name="Birren B."/>
        </authorList>
    </citation>
    <scope>NUCLEOTIDE SEQUENCE [LARGE SCALE GENOMIC DNA]</scope>
    <source>
        <strain evidence="4 6">ATCC BAA-350</strain>
    </source>
</reference>
<dbReference type="Pfam" id="PF18041">
    <property type="entry name" value="MapZ_EC1"/>
    <property type="match status" value="1"/>
</dbReference>
<evidence type="ECO:0000256" key="1">
    <source>
        <dbReference type="SAM" id="MobiDB-lite"/>
    </source>
</evidence>
<accession>R2VCI3</accession>
<comment type="caution">
    <text evidence="4">The sequence shown here is derived from an EMBL/GenBank/DDBJ whole genome shotgun (WGS) entry which is preliminary data.</text>
</comment>